<dbReference type="OrthoDB" id="344503at2"/>
<reference evidence="2" key="1">
    <citation type="journal article" date="2019" name="PLoS Negl. Trop. Dis.">
        <title>Revisiting the worldwide diversity of Leptospira species in the environment.</title>
        <authorList>
            <person name="Vincent A.T."/>
            <person name="Schiettekatte O."/>
            <person name="Bourhy P."/>
            <person name="Veyrier F.J."/>
            <person name="Picardeau M."/>
        </authorList>
    </citation>
    <scope>NUCLEOTIDE SEQUENCE [LARGE SCALE GENOMIC DNA]</scope>
    <source>
        <strain evidence="2">201702454</strain>
    </source>
</reference>
<organism evidence="2 3">
    <name type="scientific">Leptospira kemamanensis</name>
    <dbReference type="NCBI Taxonomy" id="2484942"/>
    <lineage>
        <taxon>Bacteria</taxon>
        <taxon>Pseudomonadati</taxon>
        <taxon>Spirochaetota</taxon>
        <taxon>Spirochaetia</taxon>
        <taxon>Leptospirales</taxon>
        <taxon>Leptospiraceae</taxon>
        <taxon>Leptospira</taxon>
    </lineage>
</organism>
<dbReference type="Proteomes" id="UP000297609">
    <property type="component" value="Unassembled WGS sequence"/>
</dbReference>
<accession>A0A4R9JS90</accession>
<evidence type="ECO:0000313" key="3">
    <source>
        <dbReference type="Proteomes" id="UP000297609"/>
    </source>
</evidence>
<gene>
    <name evidence="2" type="ORF">EHQ59_03845</name>
</gene>
<protein>
    <submittedName>
        <fullName evidence="2">Histidine kinase</fullName>
    </submittedName>
</protein>
<keyword evidence="3" id="KW-1185">Reference proteome</keyword>
<evidence type="ECO:0000256" key="1">
    <source>
        <dbReference type="SAM" id="Phobius"/>
    </source>
</evidence>
<dbReference type="GO" id="GO:0016301">
    <property type="term" value="F:kinase activity"/>
    <property type="evidence" value="ECO:0007669"/>
    <property type="project" value="UniProtKB-KW"/>
</dbReference>
<sequence length="418" mass="48558">MKQGIIPTLFRSDFDPISLIAVYSEILNKLYLLGFAYTLAYAQSVYLEWGNLDQTNFYLSFLQLCISLFLVGISFFYQNVNPTILKLVRFSFFLLVLVEIETGFHDPNISYFDPRNWLTIIALIGTSLFFYPGLVWQFILEWTIVFFVYLARVMLKNEGFIPTETWREMSTTVPLFLVSFFLNHWWFQTRYIAAYRGMLLEEKRRTFFQDIHDSLGSKLTDLFLLCQSMEQNPNEINATQIQKSKELASDALQSLRHQVKEEDQREILQESLIDGIHLFVKKRYKSLGREFSIVFDSREEDKLIQIKEPEHAHHLLQILKEITTNDLRHGIGKTTCQVSVGIESLTIQFYPESQSESESESESLVPQTIGSNPEVLSTDLGLGVKGIEQRIQFLQGEVKFLESPYQILITLPKSLFII</sequence>
<dbReference type="RefSeq" id="WP_135617825.1">
    <property type="nucleotide sequence ID" value="NZ_RQGG01000010.1"/>
</dbReference>
<feature type="transmembrane region" description="Helical" evidence="1">
    <location>
        <begin position="20"/>
        <end position="42"/>
    </location>
</feature>
<keyword evidence="2" id="KW-0808">Transferase</keyword>
<comment type="caution">
    <text evidence="2">The sequence shown here is derived from an EMBL/GenBank/DDBJ whole genome shotgun (WGS) entry which is preliminary data.</text>
</comment>
<keyword evidence="1" id="KW-1133">Transmembrane helix</keyword>
<feature type="transmembrane region" description="Helical" evidence="1">
    <location>
        <begin position="57"/>
        <end position="77"/>
    </location>
</feature>
<proteinExistence type="predicted"/>
<keyword evidence="1" id="KW-0472">Membrane</keyword>
<evidence type="ECO:0000313" key="2">
    <source>
        <dbReference type="EMBL" id="TGL55551.1"/>
    </source>
</evidence>
<keyword evidence="2" id="KW-0418">Kinase</keyword>
<dbReference type="AlphaFoldDB" id="A0A4R9JS90"/>
<name>A0A4R9JS90_9LEPT</name>
<keyword evidence="1" id="KW-0812">Transmembrane</keyword>
<dbReference type="EMBL" id="RQGG01000010">
    <property type="protein sequence ID" value="TGL55551.1"/>
    <property type="molecule type" value="Genomic_DNA"/>
</dbReference>
<feature type="transmembrane region" description="Helical" evidence="1">
    <location>
        <begin position="117"/>
        <end position="150"/>
    </location>
</feature>
<dbReference type="Gene3D" id="6.10.250.2870">
    <property type="match status" value="1"/>
</dbReference>